<dbReference type="PANTHER" id="PTHR43731">
    <property type="entry name" value="RHOMBOID PROTEASE"/>
    <property type="match status" value="1"/>
</dbReference>
<keyword evidence="11" id="KW-1185">Reference proteome</keyword>
<feature type="domain" description="Peptidase S54 rhomboid" evidence="8">
    <location>
        <begin position="69"/>
        <end position="213"/>
    </location>
</feature>
<evidence type="ECO:0000256" key="3">
    <source>
        <dbReference type="ARBA" id="ARBA00022692"/>
    </source>
</evidence>
<evidence type="ECO:0000313" key="10">
    <source>
        <dbReference type="EMBL" id="MFD3275074.1"/>
    </source>
</evidence>
<accession>A0ABW6CWA8</accession>
<comment type="subcellular location">
    <subcellularLocation>
        <location evidence="1">Membrane</location>
        <topology evidence="1">Multi-pass membrane protein</topology>
    </subcellularLocation>
</comment>
<evidence type="ECO:0000256" key="1">
    <source>
        <dbReference type="ARBA" id="ARBA00004141"/>
    </source>
</evidence>
<dbReference type="InterPro" id="IPR035952">
    <property type="entry name" value="Rhomboid-like_sf"/>
</dbReference>
<feature type="transmembrane region" description="Helical" evidence="7">
    <location>
        <begin position="196"/>
        <end position="214"/>
    </location>
</feature>
<dbReference type="Proteomes" id="UP001598114">
    <property type="component" value="Unassembled WGS sequence"/>
</dbReference>
<dbReference type="RefSeq" id="WP_377974755.1">
    <property type="nucleotide sequence ID" value="NZ_JBBKYA010000001.1"/>
</dbReference>
<dbReference type="GO" id="GO:0006508">
    <property type="term" value="P:proteolysis"/>
    <property type="evidence" value="ECO:0007669"/>
    <property type="project" value="UniProtKB-KW"/>
</dbReference>
<keyword evidence="3 7" id="KW-0812">Transmembrane</keyword>
<protein>
    <submittedName>
        <fullName evidence="10">Rhomboid family intramembrane serine protease</fullName>
        <ecNumber evidence="10">3.4.21.-</ecNumber>
    </submittedName>
</protein>
<keyword evidence="10" id="KW-0645">Protease</keyword>
<dbReference type="Gene3D" id="1.20.1540.10">
    <property type="entry name" value="Rhomboid-like"/>
    <property type="match status" value="1"/>
</dbReference>
<feature type="transmembrane region" description="Helical" evidence="7">
    <location>
        <begin position="165"/>
        <end position="184"/>
    </location>
</feature>
<keyword evidence="4 10" id="KW-0378">Hydrolase</keyword>
<feature type="transmembrane region" description="Helical" evidence="7">
    <location>
        <begin position="139"/>
        <end position="158"/>
    </location>
</feature>
<feature type="transmembrane region" description="Helical" evidence="7">
    <location>
        <begin position="72"/>
        <end position="96"/>
    </location>
</feature>
<name>A0ABW6CWA8_9BACT</name>
<dbReference type="InterPro" id="IPR050925">
    <property type="entry name" value="Rhomboid_protease_S54"/>
</dbReference>
<evidence type="ECO:0000256" key="5">
    <source>
        <dbReference type="ARBA" id="ARBA00022989"/>
    </source>
</evidence>
<evidence type="ECO:0000256" key="2">
    <source>
        <dbReference type="ARBA" id="ARBA00009045"/>
    </source>
</evidence>
<dbReference type="EMBL" id="JBBKYA010000001">
    <property type="protein sequence ID" value="MFD3275074.1"/>
    <property type="molecule type" value="Genomic_DNA"/>
</dbReference>
<comment type="caution">
    <text evidence="10">The sequence shown here is derived from an EMBL/GenBank/DDBJ whole genome shotgun (WGS) entry which is preliminary data.</text>
</comment>
<dbReference type="InterPro" id="IPR046483">
    <property type="entry name" value="DUF6576"/>
</dbReference>
<dbReference type="EC" id="3.4.21.-" evidence="10"/>
<keyword evidence="6 7" id="KW-0472">Membrane</keyword>
<proteinExistence type="inferred from homology"/>
<evidence type="ECO:0000256" key="4">
    <source>
        <dbReference type="ARBA" id="ARBA00022801"/>
    </source>
</evidence>
<dbReference type="Pfam" id="PF01694">
    <property type="entry name" value="Rhomboid"/>
    <property type="match status" value="1"/>
</dbReference>
<feature type="transmembrane region" description="Helical" evidence="7">
    <location>
        <begin position="20"/>
        <end position="42"/>
    </location>
</feature>
<evidence type="ECO:0000259" key="8">
    <source>
        <dbReference type="Pfam" id="PF01694"/>
    </source>
</evidence>
<feature type="transmembrane region" description="Helical" evidence="7">
    <location>
        <begin position="108"/>
        <end position="127"/>
    </location>
</feature>
<dbReference type="InterPro" id="IPR022764">
    <property type="entry name" value="Peptidase_S54_rhomboid_dom"/>
</dbReference>
<evidence type="ECO:0000313" key="11">
    <source>
        <dbReference type="Proteomes" id="UP001598114"/>
    </source>
</evidence>
<feature type="domain" description="DUF6576" evidence="9">
    <location>
        <begin position="248"/>
        <end position="282"/>
    </location>
</feature>
<dbReference type="SUPFAM" id="SSF144091">
    <property type="entry name" value="Rhomboid-like"/>
    <property type="match status" value="1"/>
</dbReference>
<dbReference type="PANTHER" id="PTHR43731:SF14">
    <property type="entry name" value="PRESENILIN-ASSOCIATED RHOMBOID-LIKE PROTEIN, MITOCHONDRIAL"/>
    <property type="match status" value="1"/>
</dbReference>
<dbReference type="GO" id="GO:0008233">
    <property type="term" value="F:peptidase activity"/>
    <property type="evidence" value="ECO:0007669"/>
    <property type="project" value="UniProtKB-KW"/>
</dbReference>
<sequence length="284" mass="32635">MRGFWNDLIRILQQPGEGLLKIIAVNCLLFLALMLFRIVMIISGKAYVYELLLEQLTLSADFQSNLLHPWRFISYFFVHVEIFHLAFNMMFLYWFGKILQEVIGNNKSVQTFFLGGIMGAIAFLLAYNFIPFFERQNGSYLLGASGGVFAIVLAAATLRPNFEVHLLLIGPVRIKYIAGFYLIWSLLETVGTNAGGQIAHLGGAMVGFFMGYLHEHPIRWERFRKKDSPFIYADLTREKKPRKQAENIDEEELNQILDKISKSGYDSLSKTEKRRLFKASQKNE</sequence>
<gene>
    <name evidence="10" type="ORF">SKC38_02385</name>
</gene>
<comment type="similarity">
    <text evidence="2">Belongs to the peptidase S54 family.</text>
</comment>
<keyword evidence="5 7" id="KW-1133">Transmembrane helix</keyword>
<evidence type="ECO:0000256" key="6">
    <source>
        <dbReference type="ARBA" id="ARBA00023136"/>
    </source>
</evidence>
<evidence type="ECO:0000259" key="9">
    <source>
        <dbReference type="Pfam" id="PF20216"/>
    </source>
</evidence>
<evidence type="ECO:0000256" key="7">
    <source>
        <dbReference type="SAM" id="Phobius"/>
    </source>
</evidence>
<reference evidence="10 11" key="1">
    <citation type="submission" date="2024-03" db="EMBL/GenBank/DDBJ databases">
        <title>Aquirufa genome sequencing.</title>
        <authorList>
            <person name="Pitt A."/>
            <person name="Hahn M.W."/>
        </authorList>
    </citation>
    <scope>NUCLEOTIDE SEQUENCE [LARGE SCALE GENOMIC DNA]</scope>
    <source>
        <strain evidence="10 11">PLAD-142S6K</strain>
    </source>
</reference>
<organism evidence="10 11">
    <name type="scientific">Aquirufa echingensis</name>
    <dbReference type="NCBI Taxonomy" id="3096516"/>
    <lineage>
        <taxon>Bacteria</taxon>
        <taxon>Pseudomonadati</taxon>
        <taxon>Bacteroidota</taxon>
        <taxon>Cytophagia</taxon>
        <taxon>Cytophagales</taxon>
        <taxon>Flectobacillaceae</taxon>
        <taxon>Aquirufa</taxon>
    </lineage>
</organism>
<dbReference type="Pfam" id="PF20216">
    <property type="entry name" value="DUF6576"/>
    <property type="match status" value="1"/>
</dbReference>